<proteinExistence type="predicted"/>
<dbReference type="Proteomes" id="UP000001542">
    <property type="component" value="Unassembled WGS sequence"/>
</dbReference>
<dbReference type="SMR" id="A2FR58"/>
<dbReference type="Gene3D" id="1.25.40.20">
    <property type="entry name" value="Ankyrin repeat-containing domain"/>
    <property type="match status" value="1"/>
</dbReference>
<keyword evidence="4" id="KW-1185">Reference proteome</keyword>
<dbReference type="PANTHER" id="PTHR24159">
    <property type="match status" value="1"/>
</dbReference>
<dbReference type="VEuPathDB" id="TrichDB:TVAGG3_0231800"/>
<dbReference type="VEuPathDB" id="TrichDB:TVAG_178870"/>
<gene>
    <name evidence="3" type="ORF">TVAG_178870</name>
</gene>
<dbReference type="KEGG" id="tva:4750323"/>
<dbReference type="RefSeq" id="XP_001305540.1">
    <property type="nucleotide sequence ID" value="XM_001305539.1"/>
</dbReference>
<keyword evidence="2" id="KW-0812">Transmembrane</keyword>
<feature type="transmembrane region" description="Helical" evidence="2">
    <location>
        <begin position="286"/>
        <end position="307"/>
    </location>
</feature>
<dbReference type="AlphaFoldDB" id="A2FR58"/>
<name>A2FR58_TRIV3</name>
<dbReference type="SUPFAM" id="SSF48403">
    <property type="entry name" value="Ankyrin repeat"/>
    <property type="match status" value="1"/>
</dbReference>
<evidence type="ECO:0000256" key="1">
    <source>
        <dbReference type="SAM" id="MobiDB-lite"/>
    </source>
</evidence>
<protein>
    <recommendedName>
        <fullName evidence="5">DUF3447 domain-containing protein</fullName>
    </recommendedName>
</protein>
<evidence type="ECO:0000313" key="4">
    <source>
        <dbReference type="Proteomes" id="UP000001542"/>
    </source>
</evidence>
<dbReference type="EMBL" id="DS113957">
    <property type="protein sequence ID" value="EAX92610.1"/>
    <property type="molecule type" value="Genomic_DNA"/>
</dbReference>
<organism evidence="3 4">
    <name type="scientific">Trichomonas vaginalis (strain ATCC PRA-98 / G3)</name>
    <dbReference type="NCBI Taxonomy" id="412133"/>
    <lineage>
        <taxon>Eukaryota</taxon>
        <taxon>Metamonada</taxon>
        <taxon>Parabasalia</taxon>
        <taxon>Trichomonadida</taxon>
        <taxon>Trichomonadidae</taxon>
        <taxon>Trichomonas</taxon>
    </lineage>
</organism>
<feature type="region of interest" description="Disordered" evidence="1">
    <location>
        <begin position="1"/>
        <end position="21"/>
    </location>
</feature>
<keyword evidence="2" id="KW-0472">Membrane</keyword>
<evidence type="ECO:0000256" key="2">
    <source>
        <dbReference type="SAM" id="Phobius"/>
    </source>
</evidence>
<keyword evidence="2" id="KW-1133">Transmembrane helix</keyword>
<dbReference type="PANTHER" id="PTHR24159:SF5">
    <property type="entry name" value="ANK_REP_REGION DOMAIN-CONTAINING PROTEIN"/>
    <property type="match status" value="1"/>
</dbReference>
<dbReference type="InParanoid" id="A2FR58"/>
<reference evidence="3" key="1">
    <citation type="submission" date="2006-10" db="EMBL/GenBank/DDBJ databases">
        <authorList>
            <person name="Amadeo P."/>
            <person name="Zhao Q."/>
            <person name="Wortman J."/>
            <person name="Fraser-Liggett C."/>
            <person name="Carlton J."/>
        </authorList>
    </citation>
    <scope>NUCLEOTIDE SEQUENCE</scope>
    <source>
        <strain evidence="3">G3</strain>
    </source>
</reference>
<evidence type="ECO:0008006" key="5">
    <source>
        <dbReference type="Google" id="ProtNLM"/>
    </source>
</evidence>
<accession>A2FR58</accession>
<sequence>MSSPELVASEEYQDLSNNKPNETFEYPDQATKAILGVNSSNILEISSQIIEFIKTNKISIQMTLYLIDSFSKIRLKNIEFFAELYQMISNKFSCNIKPNNNSLANLLHYKGFIFENFRPNQKQEKIINLFSKGSPLYYIAWDKIDELKNTYPNFDTNKEIKGMTPLDCAIKYGSELCFNFLKNMGAKYTNNSSIYAIQNGNKNIFMQMIDDGQTFDNMIHTALEYHNIEIAEYLKSNFGQHLDSIADCMHFGNFDIASYLLTNGSDVNRIYNFFLFMSFIVLQNSLSYYIDCCLNAFFFFSYLLLFYEIPFS</sequence>
<evidence type="ECO:0000313" key="3">
    <source>
        <dbReference type="EMBL" id="EAX92610.1"/>
    </source>
</evidence>
<reference evidence="3" key="2">
    <citation type="journal article" date="2007" name="Science">
        <title>Draft genome sequence of the sexually transmitted pathogen Trichomonas vaginalis.</title>
        <authorList>
            <person name="Carlton J.M."/>
            <person name="Hirt R.P."/>
            <person name="Silva J.C."/>
            <person name="Delcher A.L."/>
            <person name="Schatz M."/>
            <person name="Zhao Q."/>
            <person name="Wortman J.R."/>
            <person name="Bidwell S.L."/>
            <person name="Alsmark U.C.M."/>
            <person name="Besteiro S."/>
            <person name="Sicheritz-Ponten T."/>
            <person name="Noel C.J."/>
            <person name="Dacks J.B."/>
            <person name="Foster P.G."/>
            <person name="Simillion C."/>
            <person name="Van de Peer Y."/>
            <person name="Miranda-Saavedra D."/>
            <person name="Barton G.J."/>
            <person name="Westrop G.D."/>
            <person name="Mueller S."/>
            <person name="Dessi D."/>
            <person name="Fiori P.L."/>
            <person name="Ren Q."/>
            <person name="Paulsen I."/>
            <person name="Zhang H."/>
            <person name="Bastida-Corcuera F.D."/>
            <person name="Simoes-Barbosa A."/>
            <person name="Brown M.T."/>
            <person name="Hayes R.D."/>
            <person name="Mukherjee M."/>
            <person name="Okumura C.Y."/>
            <person name="Schneider R."/>
            <person name="Smith A.J."/>
            <person name="Vanacova S."/>
            <person name="Villalvazo M."/>
            <person name="Haas B.J."/>
            <person name="Pertea M."/>
            <person name="Feldblyum T.V."/>
            <person name="Utterback T.R."/>
            <person name="Shu C.L."/>
            <person name="Osoegawa K."/>
            <person name="de Jong P.J."/>
            <person name="Hrdy I."/>
            <person name="Horvathova L."/>
            <person name="Zubacova Z."/>
            <person name="Dolezal P."/>
            <person name="Malik S.B."/>
            <person name="Logsdon J.M. Jr."/>
            <person name="Henze K."/>
            <person name="Gupta A."/>
            <person name="Wang C.C."/>
            <person name="Dunne R.L."/>
            <person name="Upcroft J.A."/>
            <person name="Upcroft P."/>
            <person name="White O."/>
            <person name="Salzberg S.L."/>
            <person name="Tang P."/>
            <person name="Chiu C.-H."/>
            <person name="Lee Y.-S."/>
            <person name="Embley T.M."/>
            <person name="Coombs G.H."/>
            <person name="Mottram J.C."/>
            <person name="Tachezy J."/>
            <person name="Fraser-Liggett C.M."/>
            <person name="Johnson P.J."/>
        </authorList>
    </citation>
    <scope>NUCLEOTIDE SEQUENCE [LARGE SCALE GENOMIC DNA]</scope>
    <source>
        <strain evidence="3">G3</strain>
    </source>
</reference>
<dbReference type="InterPro" id="IPR036770">
    <property type="entry name" value="Ankyrin_rpt-contain_sf"/>
</dbReference>